<dbReference type="Proteomes" id="UP000437709">
    <property type="component" value="Unassembled WGS sequence"/>
</dbReference>
<sequence length="348" mass="36217">MRDSDTAVDSWQQDGGRTVKELRVGLVGAGTIAGAHLPAWHALGAQVSAFSLEGAAELTDRHGGSVVTSFEELMERCDVIDVCTPTPVHRHYAEAALLAGRDVVAEKPLARTGDDAVLLARVAAETGRHLYPAHVVRFFPAYATMAEAVRAGRIGRPAVLRLTRTSAFPMWREWFADPAQSGGVVMDLMIHDLDIARWVAGDVTDVYATLAQGEEDGLPIAMAHAVLTHAGGAISHVRGVWGAPSTTFSTSFHVAGDGGVLTYDSRDARALTLDVGTGSGGGRLPDISLGESPYLTQLREFAGAIAGGPVPRVSAADGVAAVELALAALTSIETGDSVRLPAAGGGAR</sequence>
<feature type="domain" description="GFO/IDH/MocA-like oxidoreductase" evidence="3">
    <location>
        <begin position="142"/>
        <end position="261"/>
    </location>
</feature>
<dbReference type="EMBL" id="WHPC01000012">
    <property type="protein sequence ID" value="MPV36471.1"/>
    <property type="molecule type" value="Genomic_DNA"/>
</dbReference>
<keyword evidence="1" id="KW-0520">NAD</keyword>
<dbReference type="PANTHER" id="PTHR43377:SF1">
    <property type="entry name" value="BILIVERDIN REDUCTASE A"/>
    <property type="match status" value="1"/>
</dbReference>
<comment type="caution">
    <text evidence="4">The sequence shown here is derived from an EMBL/GenBank/DDBJ whole genome shotgun (WGS) entry which is preliminary data.</text>
</comment>
<dbReference type="GO" id="GO:0000166">
    <property type="term" value="F:nucleotide binding"/>
    <property type="evidence" value="ECO:0007669"/>
    <property type="project" value="InterPro"/>
</dbReference>
<feature type="domain" description="Gfo/Idh/MocA-like oxidoreductase N-terminal" evidence="2">
    <location>
        <begin position="22"/>
        <end position="132"/>
    </location>
</feature>
<reference evidence="4 5" key="1">
    <citation type="submission" date="2019-10" db="EMBL/GenBank/DDBJ databases">
        <title>Georgenia wutianyii sp. nov. and Georgenia yuyongxinii sp. nov. isolated from plateau pika (Ochotona curzoniae) in the Qinghai-Tibet plateau of China.</title>
        <authorList>
            <person name="Tian Z."/>
        </authorList>
    </citation>
    <scope>NUCLEOTIDE SEQUENCE [LARGE SCALE GENOMIC DNA]</scope>
    <source>
        <strain evidence="4 5">JCM 19765</strain>
    </source>
</reference>
<dbReference type="AlphaFoldDB" id="A0A6N7EGF0"/>
<dbReference type="Gene3D" id="3.40.50.720">
    <property type="entry name" value="NAD(P)-binding Rossmann-like Domain"/>
    <property type="match status" value="1"/>
</dbReference>
<proteinExistence type="predicted"/>
<protein>
    <submittedName>
        <fullName evidence="4">Gfo/Idh/MocA family oxidoreductase</fullName>
    </submittedName>
</protein>
<accession>A0A6N7EGF0</accession>
<evidence type="ECO:0000256" key="1">
    <source>
        <dbReference type="ARBA" id="ARBA00023027"/>
    </source>
</evidence>
<gene>
    <name evidence="4" type="ORF">GB881_05285</name>
</gene>
<dbReference type="InterPro" id="IPR000683">
    <property type="entry name" value="Gfo/Idh/MocA-like_OxRdtase_N"/>
</dbReference>
<name>A0A6N7EGF0_9MICO</name>
<dbReference type="SUPFAM" id="SSF55347">
    <property type="entry name" value="Glyceraldehyde-3-phosphate dehydrogenase-like, C-terminal domain"/>
    <property type="match status" value="1"/>
</dbReference>
<dbReference type="InterPro" id="IPR036291">
    <property type="entry name" value="NAD(P)-bd_dom_sf"/>
</dbReference>
<dbReference type="Pfam" id="PF01408">
    <property type="entry name" value="GFO_IDH_MocA"/>
    <property type="match status" value="1"/>
</dbReference>
<evidence type="ECO:0000313" key="5">
    <source>
        <dbReference type="Proteomes" id="UP000437709"/>
    </source>
</evidence>
<dbReference type="Pfam" id="PF22725">
    <property type="entry name" value="GFO_IDH_MocA_C3"/>
    <property type="match status" value="1"/>
</dbReference>
<evidence type="ECO:0000259" key="2">
    <source>
        <dbReference type="Pfam" id="PF01408"/>
    </source>
</evidence>
<dbReference type="SUPFAM" id="SSF51735">
    <property type="entry name" value="NAD(P)-binding Rossmann-fold domains"/>
    <property type="match status" value="1"/>
</dbReference>
<evidence type="ECO:0000259" key="3">
    <source>
        <dbReference type="Pfam" id="PF22725"/>
    </source>
</evidence>
<dbReference type="InterPro" id="IPR055170">
    <property type="entry name" value="GFO_IDH_MocA-like_dom"/>
</dbReference>
<dbReference type="Gene3D" id="3.30.360.10">
    <property type="entry name" value="Dihydrodipicolinate Reductase, domain 2"/>
    <property type="match status" value="1"/>
</dbReference>
<evidence type="ECO:0000313" key="4">
    <source>
        <dbReference type="EMBL" id="MPV36471.1"/>
    </source>
</evidence>
<keyword evidence="5" id="KW-1185">Reference proteome</keyword>
<dbReference type="PANTHER" id="PTHR43377">
    <property type="entry name" value="BILIVERDIN REDUCTASE A"/>
    <property type="match status" value="1"/>
</dbReference>
<dbReference type="InterPro" id="IPR051450">
    <property type="entry name" value="Gfo/Idh/MocA_Oxidoreductases"/>
</dbReference>
<organism evidence="4 5">
    <name type="scientific">Georgenia subflava</name>
    <dbReference type="NCBI Taxonomy" id="1622177"/>
    <lineage>
        <taxon>Bacteria</taxon>
        <taxon>Bacillati</taxon>
        <taxon>Actinomycetota</taxon>
        <taxon>Actinomycetes</taxon>
        <taxon>Micrococcales</taxon>
        <taxon>Bogoriellaceae</taxon>
        <taxon>Georgenia</taxon>
    </lineage>
</organism>